<dbReference type="RefSeq" id="WP_091118413.1">
    <property type="nucleotide sequence ID" value="NZ_FMHY01000002.1"/>
</dbReference>
<dbReference type="SMART" id="SM00827">
    <property type="entry name" value="PKS_AT"/>
    <property type="match status" value="1"/>
</dbReference>
<dbReference type="EMBL" id="FMHY01000002">
    <property type="protein sequence ID" value="SCL53975.1"/>
    <property type="molecule type" value="Genomic_DNA"/>
</dbReference>
<dbReference type="InterPro" id="IPR001227">
    <property type="entry name" value="Ac_transferase_dom_sf"/>
</dbReference>
<dbReference type="SUPFAM" id="SSF52151">
    <property type="entry name" value="FabD/lysophospholipase-like"/>
    <property type="match status" value="1"/>
</dbReference>
<reference evidence="3" key="1">
    <citation type="submission" date="2016-06" db="EMBL/GenBank/DDBJ databases">
        <authorList>
            <person name="Varghese N."/>
            <person name="Submissions Spin"/>
        </authorList>
    </citation>
    <scope>NUCLEOTIDE SEQUENCE [LARGE SCALE GENOMIC DNA]</scope>
    <source>
        <strain evidence="3">DSM 44814</strain>
    </source>
</reference>
<dbReference type="Gene3D" id="3.30.70.250">
    <property type="entry name" value="Malonyl-CoA ACP transacylase, ACP-binding"/>
    <property type="match status" value="1"/>
</dbReference>
<sequence>MTIGYTLSGGMAPEAPGLDLYERYPVMREWIDQVSDWTGVDVDRLLVEDFSESFYAENPRFGSDVRFVAELRQAAYSIGISDVLADMGVRPDAIAGSSLGLMVGACLAGAIERTELVELLRHRTSLPLAPEGEPARGVAVAVLPGPDELDRYVGDHRPNVYLAAELGEFIDGGQTMYMFSGYLDDLRALAAEEPPGQVNVISFLGGAHSPLEQFVYDLRKPFIDKMTIRDPEVALYSALDGRRLVTAEDVYTDFLRNTVQTTYTSNIGKGLAAHGVELGFAIGVTATVTMFKFPFPILPVLTAEDFEQVGPAIHNHGIELKFA</sequence>
<dbReference type="GO" id="GO:0016740">
    <property type="term" value="F:transferase activity"/>
    <property type="evidence" value="ECO:0007669"/>
    <property type="project" value="InterPro"/>
</dbReference>
<name>A0A1C6UIR0_9ACTN</name>
<evidence type="ECO:0000259" key="1">
    <source>
        <dbReference type="SMART" id="SM00827"/>
    </source>
</evidence>
<protein>
    <submittedName>
        <fullName evidence="2">Malonyl CoA-acyl carrier protein transacylase</fullName>
    </submittedName>
</protein>
<dbReference type="Proteomes" id="UP000199696">
    <property type="component" value="Unassembled WGS sequence"/>
</dbReference>
<dbReference type="STRING" id="227316.GA0070604_2894"/>
<keyword evidence="3" id="KW-1185">Reference proteome</keyword>
<organism evidence="2 3">
    <name type="scientific">Micromonospora eburnea</name>
    <dbReference type="NCBI Taxonomy" id="227316"/>
    <lineage>
        <taxon>Bacteria</taxon>
        <taxon>Bacillati</taxon>
        <taxon>Actinomycetota</taxon>
        <taxon>Actinomycetes</taxon>
        <taxon>Micromonosporales</taxon>
        <taxon>Micromonosporaceae</taxon>
        <taxon>Micromonospora</taxon>
    </lineage>
</organism>
<proteinExistence type="predicted"/>
<evidence type="ECO:0000313" key="3">
    <source>
        <dbReference type="Proteomes" id="UP000199696"/>
    </source>
</evidence>
<dbReference type="InterPro" id="IPR016035">
    <property type="entry name" value="Acyl_Trfase/lysoPLipase"/>
</dbReference>
<dbReference type="Gene3D" id="3.40.366.10">
    <property type="entry name" value="Malonyl-Coenzyme A Acyl Carrier Protein, domain 2"/>
    <property type="match status" value="1"/>
</dbReference>
<gene>
    <name evidence="2" type="ORF">GA0070604_2894</name>
</gene>
<dbReference type="InterPro" id="IPR014043">
    <property type="entry name" value="Acyl_transferase_dom"/>
</dbReference>
<feature type="domain" description="Malonyl-CoA:ACP transacylase (MAT)" evidence="1">
    <location>
        <begin position="17"/>
        <end position="305"/>
    </location>
</feature>
<accession>A0A1C6UIR0</accession>
<evidence type="ECO:0000313" key="2">
    <source>
        <dbReference type="EMBL" id="SCL53975.1"/>
    </source>
</evidence>
<dbReference type="OrthoDB" id="4515327at2"/>
<dbReference type="AlphaFoldDB" id="A0A1C6UIR0"/>